<keyword evidence="6 7" id="KW-0961">Cell wall biogenesis/degradation</keyword>
<keyword evidence="4 7" id="KW-0472">Membrane</keyword>
<name>A0A2M7U0F5_9BACT</name>
<comment type="catalytic activity">
    <reaction evidence="7">
        <text>a peptidoglycan chain = a peptidoglycan chain with N-acetyl-1,6-anhydromuramyl-[peptide] at the reducing end + a peptidoglycan chain with N-acetylglucosamine at the non-reducing end.</text>
        <dbReference type="EC" id="4.2.2.29"/>
    </reaction>
</comment>
<gene>
    <name evidence="7" type="primary">mltG</name>
    <name evidence="8" type="ORF">COY16_01655</name>
</gene>
<dbReference type="PANTHER" id="PTHR30518:SF2">
    <property type="entry name" value="ENDOLYTIC MUREIN TRANSGLYCOSYLASE"/>
    <property type="match status" value="1"/>
</dbReference>
<dbReference type="GO" id="GO:0071555">
    <property type="term" value="P:cell wall organization"/>
    <property type="evidence" value="ECO:0007669"/>
    <property type="project" value="UniProtKB-KW"/>
</dbReference>
<evidence type="ECO:0000313" key="9">
    <source>
        <dbReference type="Proteomes" id="UP000228503"/>
    </source>
</evidence>
<evidence type="ECO:0000256" key="3">
    <source>
        <dbReference type="ARBA" id="ARBA00022989"/>
    </source>
</evidence>
<keyword evidence="3 7" id="KW-1133">Transmembrane helix</keyword>
<evidence type="ECO:0000313" key="8">
    <source>
        <dbReference type="EMBL" id="PIZ63515.1"/>
    </source>
</evidence>
<organism evidence="8 9">
    <name type="scientific">Candidatus Roizmanbacteria bacterium CG_4_10_14_0_2_um_filter_39_13</name>
    <dbReference type="NCBI Taxonomy" id="1974825"/>
    <lineage>
        <taxon>Bacteria</taxon>
        <taxon>Candidatus Roizmaniibacteriota</taxon>
    </lineage>
</organism>
<dbReference type="EMBL" id="PFOB01000019">
    <property type="protein sequence ID" value="PIZ63515.1"/>
    <property type="molecule type" value="Genomic_DNA"/>
</dbReference>
<evidence type="ECO:0000256" key="2">
    <source>
        <dbReference type="ARBA" id="ARBA00022692"/>
    </source>
</evidence>
<dbReference type="EC" id="4.2.2.29" evidence="7"/>
<dbReference type="HAMAP" id="MF_02065">
    <property type="entry name" value="MltG"/>
    <property type="match status" value="1"/>
</dbReference>
<comment type="caution">
    <text evidence="8">The sequence shown here is derived from an EMBL/GenBank/DDBJ whole genome shotgun (WGS) entry which is preliminary data.</text>
</comment>
<dbReference type="GO" id="GO:0005886">
    <property type="term" value="C:plasma membrane"/>
    <property type="evidence" value="ECO:0007669"/>
    <property type="project" value="UniProtKB-UniRule"/>
</dbReference>
<dbReference type="CDD" id="cd08010">
    <property type="entry name" value="MltG_like"/>
    <property type="match status" value="1"/>
</dbReference>
<dbReference type="GO" id="GO:0009252">
    <property type="term" value="P:peptidoglycan biosynthetic process"/>
    <property type="evidence" value="ECO:0007669"/>
    <property type="project" value="UniProtKB-UniRule"/>
</dbReference>
<reference evidence="9" key="1">
    <citation type="submission" date="2017-09" db="EMBL/GenBank/DDBJ databases">
        <title>Depth-based differentiation of microbial function through sediment-hosted aquifers and enrichment of novel symbionts in the deep terrestrial subsurface.</title>
        <authorList>
            <person name="Probst A.J."/>
            <person name="Ladd B."/>
            <person name="Jarett J.K."/>
            <person name="Geller-Mcgrath D.E."/>
            <person name="Sieber C.M.K."/>
            <person name="Emerson J.B."/>
            <person name="Anantharaman K."/>
            <person name="Thomas B.C."/>
            <person name="Malmstrom R."/>
            <person name="Stieglmeier M."/>
            <person name="Klingl A."/>
            <person name="Woyke T."/>
            <person name="Ryan C.M."/>
            <person name="Banfield J.F."/>
        </authorList>
    </citation>
    <scope>NUCLEOTIDE SEQUENCE [LARGE SCALE GENOMIC DNA]</scope>
</reference>
<dbReference type="NCBIfam" id="TIGR00247">
    <property type="entry name" value="endolytic transglycosylase MltG"/>
    <property type="match status" value="1"/>
</dbReference>
<dbReference type="AlphaFoldDB" id="A0A2M7U0F5"/>
<dbReference type="Proteomes" id="UP000228503">
    <property type="component" value="Unassembled WGS sequence"/>
</dbReference>
<evidence type="ECO:0000256" key="7">
    <source>
        <dbReference type="HAMAP-Rule" id="MF_02065"/>
    </source>
</evidence>
<comment type="similarity">
    <text evidence="7">Belongs to the transglycosylase MltG family.</text>
</comment>
<evidence type="ECO:0000256" key="6">
    <source>
        <dbReference type="ARBA" id="ARBA00023316"/>
    </source>
</evidence>
<protein>
    <recommendedName>
        <fullName evidence="7">Endolytic murein transglycosylase</fullName>
        <ecNumber evidence="7">4.2.2.29</ecNumber>
    </recommendedName>
    <alternativeName>
        <fullName evidence="7">Peptidoglycan lytic transglycosylase</fullName>
    </alternativeName>
    <alternativeName>
        <fullName evidence="7">Peptidoglycan polymerization terminase</fullName>
    </alternativeName>
</protein>
<keyword evidence="5 7" id="KW-0456">Lyase</keyword>
<dbReference type="PANTHER" id="PTHR30518">
    <property type="entry name" value="ENDOLYTIC MUREIN TRANSGLYCOSYLASE"/>
    <property type="match status" value="1"/>
</dbReference>
<feature type="site" description="Important for catalytic activity" evidence="7">
    <location>
        <position position="199"/>
    </location>
</feature>
<proteinExistence type="inferred from homology"/>
<comment type="function">
    <text evidence="7">Functions as a peptidoglycan terminase that cleaves nascent peptidoglycan strands endolytically to terminate their elongation.</text>
</comment>
<dbReference type="InterPro" id="IPR003770">
    <property type="entry name" value="MLTG-like"/>
</dbReference>
<evidence type="ECO:0000256" key="5">
    <source>
        <dbReference type="ARBA" id="ARBA00023239"/>
    </source>
</evidence>
<dbReference type="GO" id="GO:0008932">
    <property type="term" value="F:lytic endotransglycosylase activity"/>
    <property type="evidence" value="ECO:0007669"/>
    <property type="project" value="UniProtKB-UniRule"/>
</dbReference>
<keyword evidence="2 7" id="KW-0812">Transmembrane</keyword>
<dbReference type="Pfam" id="PF02618">
    <property type="entry name" value="YceG"/>
    <property type="match status" value="1"/>
</dbReference>
<evidence type="ECO:0000256" key="4">
    <source>
        <dbReference type="ARBA" id="ARBA00023136"/>
    </source>
</evidence>
<dbReference type="Gene3D" id="3.30.1490.480">
    <property type="entry name" value="Endolytic murein transglycosylase"/>
    <property type="match status" value="1"/>
</dbReference>
<sequence length="320" mass="36909">MKKFLILIIIFLIVAIGGYLFYREGTLAVNSKSEKSLIFVVDPGENLDSIINNLSKAGLIRNRIVFYLVVKQLGIEREIQAGDFRLSPSMNAYEIADEFTHGTIDIWVTVPEGLRKEEIAEIMSKTFDISETEFNTLADEGYLFPDTYLVPKNPEPEQIIALMRSTFESKYTEEMRTQARANGLTDEEMLIIASIVEREAKFDQDRTQVASILLRRYREDYPLEVDATIQYALGYQARENRWWKSSLTYEDLKNTSKYNTYKNIGLPPTPISNPGISSIKAVINADENTPYRFYLSEPNGTTHYSKTFEEHQRNIEKYLR</sequence>
<keyword evidence="1 7" id="KW-1003">Cell membrane</keyword>
<accession>A0A2M7U0F5</accession>
<evidence type="ECO:0000256" key="1">
    <source>
        <dbReference type="ARBA" id="ARBA00022475"/>
    </source>
</evidence>